<dbReference type="PANTHER" id="PTHR12526:SF636">
    <property type="entry name" value="BLL3647 PROTEIN"/>
    <property type="match status" value="1"/>
</dbReference>
<dbReference type="EMBL" id="MRCG01000012">
    <property type="protein sequence ID" value="OKH46614.1"/>
    <property type="molecule type" value="Genomic_DNA"/>
</dbReference>
<dbReference type="GO" id="GO:0016757">
    <property type="term" value="F:glycosyltransferase activity"/>
    <property type="evidence" value="ECO:0007669"/>
    <property type="project" value="InterPro"/>
</dbReference>
<dbReference type="Pfam" id="PF00534">
    <property type="entry name" value="Glycos_transf_1"/>
    <property type="match status" value="1"/>
</dbReference>
<dbReference type="Proteomes" id="UP000185557">
    <property type="component" value="Unassembled WGS sequence"/>
</dbReference>
<dbReference type="PANTHER" id="PTHR12526">
    <property type="entry name" value="GLYCOSYLTRANSFERASE"/>
    <property type="match status" value="1"/>
</dbReference>
<comment type="caution">
    <text evidence="2">The sequence shown here is derived from an EMBL/GenBank/DDBJ whole genome shotgun (WGS) entry which is preliminary data.</text>
</comment>
<proteinExistence type="predicted"/>
<dbReference type="OrthoDB" id="9806653at2"/>
<sequence>MRVLVLSHTYIVDLNREKLRALAQLSPEMEVVVGVPRRWQPGGVQNRLIVSEPLQSGNFRVQPLSNLSQNNQGLLTFGPDLISLLREFRPQVIQVEQGAKALAYAQTITLNRLLGLKAQNVFFTWWNLPYQLKFPVSALEAYNLRHTHGLVVGNQDGADVLRDRGYTAPYQVMPQLGVDETLFRPQPQPELAQSLGIASDAFVVGYCGRFVEEKGLLTLCNALATLRDHPQPWVWLLVGRGELRDAIQAKADGLGIGDRLRWVTGIPHDQVPDYINLMHTLVLPSETTDKFQTLTAKGWKEQFGHVLIEAMACAVPVIGSDSGEIPHVIDQAGLVFPEGNAPALADHMRLLIEQPEQRQSLAEAGYHRAMSHYTNRALAKQLLEFYREIGAGEEEGR</sequence>
<dbReference type="RefSeq" id="WP_073609444.1">
    <property type="nucleotide sequence ID" value="NZ_MRCG01000012.1"/>
</dbReference>
<feature type="domain" description="Glycosyl transferase family 1" evidence="1">
    <location>
        <begin position="189"/>
        <end position="367"/>
    </location>
</feature>
<evidence type="ECO:0000313" key="2">
    <source>
        <dbReference type="EMBL" id="OKH46614.1"/>
    </source>
</evidence>
<accession>A0A1U7J343</accession>
<dbReference type="Gene3D" id="3.40.50.2000">
    <property type="entry name" value="Glycogen Phosphorylase B"/>
    <property type="match status" value="2"/>
</dbReference>
<reference evidence="2 3" key="1">
    <citation type="submission" date="2016-11" db="EMBL/GenBank/DDBJ databases">
        <title>Draft Genome Sequences of Nine Cyanobacterial Strains from Diverse Habitats.</title>
        <authorList>
            <person name="Zhu T."/>
            <person name="Hou S."/>
            <person name="Lu X."/>
            <person name="Hess W.R."/>
        </authorList>
    </citation>
    <scope>NUCLEOTIDE SEQUENCE [LARGE SCALE GENOMIC DNA]</scope>
    <source>
        <strain evidence="2 3">NIES-30</strain>
    </source>
</reference>
<dbReference type="InterPro" id="IPR001296">
    <property type="entry name" value="Glyco_trans_1"/>
</dbReference>
<gene>
    <name evidence="2" type="ORF">NIES30_16090</name>
</gene>
<dbReference type="SUPFAM" id="SSF53756">
    <property type="entry name" value="UDP-Glycosyltransferase/glycogen phosphorylase"/>
    <property type="match status" value="1"/>
</dbReference>
<protein>
    <submittedName>
        <fullName evidence="2">Glycosyl transferase family 1</fullName>
    </submittedName>
</protein>
<organism evidence="2 3">
    <name type="scientific">Phormidium tenue NIES-30</name>
    <dbReference type="NCBI Taxonomy" id="549789"/>
    <lineage>
        <taxon>Bacteria</taxon>
        <taxon>Bacillati</taxon>
        <taxon>Cyanobacteriota</taxon>
        <taxon>Cyanophyceae</taxon>
        <taxon>Oscillatoriophycideae</taxon>
        <taxon>Oscillatoriales</taxon>
        <taxon>Oscillatoriaceae</taxon>
        <taxon>Phormidium</taxon>
    </lineage>
</organism>
<dbReference type="STRING" id="549789.NIES30_16090"/>
<keyword evidence="3" id="KW-1185">Reference proteome</keyword>
<keyword evidence="2" id="KW-0808">Transferase</keyword>
<dbReference type="NCBIfam" id="NF038298">
    <property type="entry name" value="EPS_HpsO"/>
    <property type="match status" value="1"/>
</dbReference>
<name>A0A1U7J343_9CYAN</name>
<dbReference type="CDD" id="cd03801">
    <property type="entry name" value="GT4_PimA-like"/>
    <property type="match status" value="1"/>
</dbReference>
<evidence type="ECO:0000313" key="3">
    <source>
        <dbReference type="Proteomes" id="UP000185557"/>
    </source>
</evidence>
<dbReference type="AlphaFoldDB" id="A0A1U7J343"/>
<evidence type="ECO:0000259" key="1">
    <source>
        <dbReference type="Pfam" id="PF00534"/>
    </source>
</evidence>